<dbReference type="InterPro" id="IPR052019">
    <property type="entry name" value="F420H2_bilvrd_red/Heme_oxyg"/>
</dbReference>
<dbReference type="Gene3D" id="2.30.110.10">
    <property type="entry name" value="Electron Transport, Fmn-binding Protein, Chain A"/>
    <property type="match status" value="1"/>
</dbReference>
<evidence type="ECO:0000313" key="4">
    <source>
        <dbReference type="EMBL" id="GGR31460.1"/>
    </source>
</evidence>
<keyword evidence="1" id="KW-0560">Oxidoreductase</keyword>
<dbReference type="PANTHER" id="PTHR35176">
    <property type="entry name" value="HEME OXYGENASE HI_0854-RELATED"/>
    <property type="match status" value="1"/>
</dbReference>
<sequence length="170" mass="19078">MTDHEPHTRLDTRYSDETATATPWPRAEALLAEAELFWISTVRPDGRPHVTPLLAVWSSGALHFCTGPGERKARNLERNAHVTLTTGTNTWDKGYDLVVEGEAVRVTDDRRLRELAAAWEAKYGAVWHFEVRNGHFHHGSGNALVFAVAPRTVFGFGKGEPFGQTRWRFG</sequence>
<reference evidence="4" key="1">
    <citation type="journal article" date="2014" name="Int. J. Syst. Evol. Microbiol.">
        <title>Complete genome sequence of Corynebacterium casei LMG S-19264T (=DSM 44701T), isolated from a smear-ripened cheese.</title>
        <authorList>
            <consortium name="US DOE Joint Genome Institute (JGI-PGF)"/>
            <person name="Walter F."/>
            <person name="Albersmeier A."/>
            <person name="Kalinowski J."/>
            <person name="Ruckert C."/>
        </authorList>
    </citation>
    <scope>NUCLEOTIDE SEQUENCE</scope>
    <source>
        <strain evidence="4">JCM 4346</strain>
    </source>
</reference>
<feature type="region of interest" description="Disordered" evidence="2">
    <location>
        <begin position="1"/>
        <end position="20"/>
    </location>
</feature>
<keyword evidence="5" id="KW-1185">Reference proteome</keyword>
<dbReference type="AlphaFoldDB" id="A0A918FEZ5"/>
<feature type="domain" description="Pyridoxamine 5'-phosphate oxidase N-terminal" evidence="3">
    <location>
        <begin position="26"/>
        <end position="154"/>
    </location>
</feature>
<dbReference type="PANTHER" id="PTHR35176:SF4">
    <property type="entry name" value="PYRIDOXAMINE 5'-PHOSPHATE OXIDASE-RELATED FMN-BINDING"/>
    <property type="match status" value="1"/>
</dbReference>
<evidence type="ECO:0000313" key="5">
    <source>
        <dbReference type="Proteomes" id="UP000658320"/>
    </source>
</evidence>
<evidence type="ECO:0000259" key="3">
    <source>
        <dbReference type="Pfam" id="PF01243"/>
    </source>
</evidence>
<gene>
    <name evidence="4" type="ORF">GCM10010251_54620</name>
</gene>
<dbReference type="Pfam" id="PF01243">
    <property type="entry name" value="PNPOx_N"/>
    <property type="match status" value="1"/>
</dbReference>
<name>A0A918FEZ5_9ACTN</name>
<dbReference type="GO" id="GO:0070967">
    <property type="term" value="F:coenzyme F420 binding"/>
    <property type="evidence" value="ECO:0007669"/>
    <property type="project" value="TreeGrafter"/>
</dbReference>
<dbReference type="GO" id="GO:0005829">
    <property type="term" value="C:cytosol"/>
    <property type="evidence" value="ECO:0007669"/>
    <property type="project" value="TreeGrafter"/>
</dbReference>
<dbReference type="RefSeq" id="WP_189940376.1">
    <property type="nucleotide sequence ID" value="NZ_BMSX01000013.1"/>
</dbReference>
<dbReference type="SUPFAM" id="SSF50475">
    <property type="entry name" value="FMN-binding split barrel"/>
    <property type="match status" value="1"/>
</dbReference>
<dbReference type="InterPro" id="IPR012349">
    <property type="entry name" value="Split_barrel_FMN-bd"/>
</dbReference>
<proteinExistence type="predicted"/>
<evidence type="ECO:0000256" key="1">
    <source>
        <dbReference type="ARBA" id="ARBA00023002"/>
    </source>
</evidence>
<protein>
    <submittedName>
        <fullName evidence="4">Pyridoxamine 5'-phosphate oxidase</fullName>
    </submittedName>
</protein>
<reference evidence="4" key="2">
    <citation type="submission" date="2020-09" db="EMBL/GenBank/DDBJ databases">
        <authorList>
            <person name="Sun Q."/>
            <person name="Ohkuma M."/>
        </authorList>
    </citation>
    <scope>NUCLEOTIDE SEQUENCE</scope>
    <source>
        <strain evidence="4">JCM 4346</strain>
    </source>
</reference>
<comment type="caution">
    <text evidence="4">The sequence shown here is derived from an EMBL/GenBank/DDBJ whole genome shotgun (WGS) entry which is preliminary data.</text>
</comment>
<dbReference type="Proteomes" id="UP000658320">
    <property type="component" value="Unassembled WGS sequence"/>
</dbReference>
<dbReference type="EMBL" id="BMSX01000013">
    <property type="protein sequence ID" value="GGR31460.1"/>
    <property type="molecule type" value="Genomic_DNA"/>
</dbReference>
<accession>A0A918FEZ5</accession>
<dbReference type="GO" id="GO:0016627">
    <property type="term" value="F:oxidoreductase activity, acting on the CH-CH group of donors"/>
    <property type="evidence" value="ECO:0007669"/>
    <property type="project" value="TreeGrafter"/>
</dbReference>
<organism evidence="4 5">
    <name type="scientific">Streptomyces aurantiogriseus</name>
    <dbReference type="NCBI Taxonomy" id="66870"/>
    <lineage>
        <taxon>Bacteria</taxon>
        <taxon>Bacillati</taxon>
        <taxon>Actinomycetota</taxon>
        <taxon>Actinomycetes</taxon>
        <taxon>Kitasatosporales</taxon>
        <taxon>Streptomycetaceae</taxon>
        <taxon>Streptomyces</taxon>
    </lineage>
</organism>
<evidence type="ECO:0000256" key="2">
    <source>
        <dbReference type="SAM" id="MobiDB-lite"/>
    </source>
</evidence>
<dbReference type="InterPro" id="IPR011576">
    <property type="entry name" value="Pyridox_Oxase_N"/>
</dbReference>
<feature type="compositionally biased region" description="Basic and acidic residues" evidence="2">
    <location>
        <begin position="1"/>
        <end position="16"/>
    </location>
</feature>